<evidence type="ECO:0000313" key="21">
    <source>
        <dbReference type="Proteomes" id="UP000295793"/>
    </source>
</evidence>
<dbReference type="InterPro" id="IPR001638">
    <property type="entry name" value="Solute-binding_3/MltF_N"/>
</dbReference>
<dbReference type="Proteomes" id="UP000295793">
    <property type="component" value="Unassembled WGS sequence"/>
</dbReference>
<dbReference type="InterPro" id="IPR004358">
    <property type="entry name" value="Sig_transdc_His_kin-like_C"/>
</dbReference>
<dbReference type="EC" id="2.7.13.3" evidence="3"/>
<dbReference type="SMART" id="SM00062">
    <property type="entry name" value="PBPb"/>
    <property type="match status" value="3"/>
</dbReference>
<evidence type="ECO:0000256" key="2">
    <source>
        <dbReference type="ARBA" id="ARBA00004651"/>
    </source>
</evidence>
<reference evidence="20 21" key="1">
    <citation type="submission" date="2019-03" db="EMBL/GenBank/DDBJ databases">
        <title>Genomic Encyclopedia of Archaeal and Bacterial Type Strains, Phase II (KMG-II): from individual species to whole genera.</title>
        <authorList>
            <person name="Goeker M."/>
        </authorList>
    </citation>
    <scope>NUCLEOTIDE SEQUENCE [LARGE SCALE GENOMIC DNA]</scope>
    <source>
        <strain evidence="20 21">DSM 15388</strain>
    </source>
</reference>
<feature type="transmembrane region" description="Helical" evidence="17">
    <location>
        <begin position="770"/>
        <end position="791"/>
    </location>
</feature>
<keyword evidence="13 17" id="KW-0472">Membrane</keyword>
<feature type="domain" description="Histidine kinase" evidence="18">
    <location>
        <begin position="829"/>
        <end position="1050"/>
    </location>
</feature>
<dbReference type="CDD" id="cd00082">
    <property type="entry name" value="HisKA"/>
    <property type="match status" value="1"/>
</dbReference>
<dbReference type="Pfam" id="PF00497">
    <property type="entry name" value="SBP_bac_3"/>
    <property type="match status" value="3"/>
</dbReference>
<evidence type="ECO:0000256" key="15">
    <source>
        <dbReference type="ARBA" id="ARBA00068150"/>
    </source>
</evidence>
<keyword evidence="8" id="KW-0547">Nucleotide-binding</keyword>
<comment type="subunit">
    <text evidence="14">At low DSF concentrations, interacts with RpfF.</text>
</comment>
<dbReference type="SMART" id="SM00448">
    <property type="entry name" value="REC"/>
    <property type="match status" value="2"/>
</dbReference>
<dbReference type="SUPFAM" id="SSF55874">
    <property type="entry name" value="ATPase domain of HSP90 chaperone/DNA topoisomerase II/histidine kinase"/>
    <property type="match status" value="1"/>
</dbReference>
<evidence type="ECO:0000256" key="1">
    <source>
        <dbReference type="ARBA" id="ARBA00000085"/>
    </source>
</evidence>
<dbReference type="PROSITE" id="PS50110">
    <property type="entry name" value="RESPONSE_REGULATORY"/>
    <property type="match status" value="2"/>
</dbReference>
<dbReference type="InterPro" id="IPR003594">
    <property type="entry name" value="HATPase_dom"/>
</dbReference>
<dbReference type="EMBL" id="SLZR01000008">
    <property type="protein sequence ID" value="TCS40690.1"/>
    <property type="molecule type" value="Genomic_DNA"/>
</dbReference>
<dbReference type="Pfam" id="PF00072">
    <property type="entry name" value="Response_reg"/>
    <property type="match status" value="2"/>
</dbReference>
<feature type="domain" description="Response regulatory" evidence="19">
    <location>
        <begin position="1213"/>
        <end position="1329"/>
    </location>
</feature>
<protein>
    <recommendedName>
        <fullName evidence="15">Sensory/regulatory protein RpfC</fullName>
        <ecNumber evidence="3">2.7.13.3</ecNumber>
    </recommendedName>
</protein>
<evidence type="ECO:0000259" key="19">
    <source>
        <dbReference type="PROSITE" id="PS50110"/>
    </source>
</evidence>
<dbReference type="CDD" id="cd17546">
    <property type="entry name" value="REC_hyHK_CKI1_RcsC-like"/>
    <property type="match status" value="2"/>
</dbReference>
<dbReference type="Gene3D" id="3.40.50.2300">
    <property type="match status" value="2"/>
</dbReference>
<dbReference type="Gene3D" id="1.20.120.160">
    <property type="entry name" value="HPT domain"/>
    <property type="match status" value="1"/>
</dbReference>
<evidence type="ECO:0000256" key="12">
    <source>
        <dbReference type="ARBA" id="ARBA00023012"/>
    </source>
</evidence>
<dbReference type="InterPro" id="IPR011006">
    <property type="entry name" value="CheY-like_superfamily"/>
</dbReference>
<dbReference type="InterPro" id="IPR001789">
    <property type="entry name" value="Sig_transdc_resp-reg_receiver"/>
</dbReference>
<dbReference type="Gene3D" id="1.10.287.130">
    <property type="match status" value="1"/>
</dbReference>
<dbReference type="Gene3D" id="3.30.565.10">
    <property type="entry name" value="Histidine kinase-like ATPase, C-terminal domain"/>
    <property type="match status" value="1"/>
</dbReference>
<evidence type="ECO:0000256" key="13">
    <source>
        <dbReference type="ARBA" id="ARBA00023136"/>
    </source>
</evidence>
<dbReference type="GO" id="GO:0005524">
    <property type="term" value="F:ATP binding"/>
    <property type="evidence" value="ECO:0007669"/>
    <property type="project" value="UniProtKB-KW"/>
</dbReference>
<evidence type="ECO:0000256" key="7">
    <source>
        <dbReference type="ARBA" id="ARBA00022692"/>
    </source>
</evidence>
<keyword evidence="11 17" id="KW-1133">Transmembrane helix</keyword>
<keyword evidence="6" id="KW-0808">Transferase</keyword>
<dbReference type="Pfam" id="PF01627">
    <property type="entry name" value="Hpt"/>
    <property type="match status" value="1"/>
</dbReference>
<comment type="catalytic activity">
    <reaction evidence="1">
        <text>ATP + protein L-histidine = ADP + protein N-phospho-L-histidine.</text>
        <dbReference type="EC" id="2.7.13.3"/>
    </reaction>
</comment>
<dbReference type="GO" id="GO:0000155">
    <property type="term" value="F:phosphorelay sensor kinase activity"/>
    <property type="evidence" value="ECO:0007669"/>
    <property type="project" value="InterPro"/>
</dbReference>
<keyword evidence="9 20" id="KW-0418">Kinase</keyword>
<dbReference type="InterPro" id="IPR036641">
    <property type="entry name" value="HPT_dom_sf"/>
</dbReference>
<dbReference type="SUPFAM" id="SSF47226">
    <property type="entry name" value="Histidine-containing phosphotransfer domain, HPT domain"/>
    <property type="match status" value="1"/>
</dbReference>
<organism evidence="20 21">
    <name type="scientific">Reinekea marinisedimentorum</name>
    <dbReference type="NCBI Taxonomy" id="230495"/>
    <lineage>
        <taxon>Bacteria</taxon>
        <taxon>Pseudomonadati</taxon>
        <taxon>Pseudomonadota</taxon>
        <taxon>Gammaproteobacteria</taxon>
        <taxon>Oceanospirillales</taxon>
        <taxon>Saccharospirillaceae</taxon>
        <taxon>Reinekea</taxon>
    </lineage>
</organism>
<keyword evidence="7 17" id="KW-0812">Transmembrane</keyword>
<dbReference type="FunFam" id="1.10.287.130:FF:000002">
    <property type="entry name" value="Two-component osmosensing histidine kinase"/>
    <property type="match status" value="1"/>
</dbReference>
<keyword evidence="5 16" id="KW-0597">Phosphoprotein</keyword>
<evidence type="ECO:0000256" key="5">
    <source>
        <dbReference type="ARBA" id="ARBA00022553"/>
    </source>
</evidence>
<evidence type="ECO:0000256" key="9">
    <source>
        <dbReference type="ARBA" id="ARBA00022777"/>
    </source>
</evidence>
<evidence type="ECO:0000256" key="8">
    <source>
        <dbReference type="ARBA" id="ARBA00022741"/>
    </source>
</evidence>
<evidence type="ECO:0000259" key="18">
    <source>
        <dbReference type="PROSITE" id="PS50109"/>
    </source>
</evidence>
<dbReference type="SMART" id="SM00388">
    <property type="entry name" value="HisKA"/>
    <property type="match status" value="1"/>
</dbReference>
<name>A0A4R3I6J2_9GAMM</name>
<comment type="subcellular location">
    <subcellularLocation>
        <location evidence="2">Cell membrane</location>
        <topology evidence="2">Multi-pass membrane protein</topology>
    </subcellularLocation>
</comment>
<dbReference type="Pfam" id="PF00512">
    <property type="entry name" value="HisKA"/>
    <property type="match status" value="1"/>
</dbReference>
<dbReference type="SMART" id="SM00387">
    <property type="entry name" value="HATPase_c"/>
    <property type="match status" value="1"/>
</dbReference>
<evidence type="ECO:0000256" key="3">
    <source>
        <dbReference type="ARBA" id="ARBA00012438"/>
    </source>
</evidence>
<keyword evidence="10" id="KW-0067">ATP-binding</keyword>
<dbReference type="PROSITE" id="PS50109">
    <property type="entry name" value="HIS_KIN"/>
    <property type="match status" value="1"/>
</dbReference>
<evidence type="ECO:0000313" key="20">
    <source>
        <dbReference type="EMBL" id="TCS40690.1"/>
    </source>
</evidence>
<proteinExistence type="predicted"/>
<dbReference type="InterPro" id="IPR036097">
    <property type="entry name" value="HisK_dim/P_sf"/>
</dbReference>
<accession>A0A4R3I6J2</accession>
<dbReference type="PRINTS" id="PR00344">
    <property type="entry name" value="BCTRLSENSOR"/>
</dbReference>
<dbReference type="InterPro" id="IPR008207">
    <property type="entry name" value="Sig_transdc_His_kin_Hpt_dom"/>
</dbReference>
<keyword evidence="4" id="KW-1003">Cell membrane</keyword>
<feature type="modified residue" description="4-aspartylphosphate" evidence="16">
    <location>
        <position position="1262"/>
    </location>
</feature>
<dbReference type="InterPro" id="IPR005467">
    <property type="entry name" value="His_kinase_dom"/>
</dbReference>
<keyword evidence="12" id="KW-0902">Two-component regulatory system</keyword>
<dbReference type="InterPro" id="IPR003661">
    <property type="entry name" value="HisK_dim/P_dom"/>
</dbReference>
<dbReference type="GO" id="GO:0005886">
    <property type="term" value="C:plasma membrane"/>
    <property type="evidence" value="ECO:0007669"/>
    <property type="project" value="UniProtKB-SubCell"/>
</dbReference>
<evidence type="ECO:0000256" key="17">
    <source>
        <dbReference type="SAM" id="Phobius"/>
    </source>
</evidence>
<dbReference type="Gene3D" id="3.40.190.10">
    <property type="entry name" value="Periplasmic binding protein-like II"/>
    <property type="match status" value="6"/>
</dbReference>
<dbReference type="Pfam" id="PF02518">
    <property type="entry name" value="HATPase_c"/>
    <property type="match status" value="1"/>
</dbReference>
<feature type="modified residue" description="4-aspartylphosphate" evidence="16">
    <location>
        <position position="1125"/>
    </location>
</feature>
<evidence type="ECO:0000256" key="16">
    <source>
        <dbReference type="PROSITE-ProRule" id="PRU00169"/>
    </source>
</evidence>
<dbReference type="SUPFAM" id="SSF47384">
    <property type="entry name" value="Homodimeric domain of signal transducing histidine kinase"/>
    <property type="match status" value="1"/>
</dbReference>
<dbReference type="OrthoDB" id="9810730at2"/>
<dbReference type="SUPFAM" id="SSF52172">
    <property type="entry name" value="CheY-like"/>
    <property type="match status" value="2"/>
</dbReference>
<sequence length="1544" mass="172330">MLIPLPGGPTSIVKLLFRSLKYVLFILFCAFAALNAWAEAGIIEQLIIAYRIDSAPVQYRGASGEPEGVLIDYWRAWALEAGIDLSFVGGTNEQTQQWLQQGRVDLIAGLFANDRRSDLFDFSAPVVYGQYFLFFNPAVHTVRSAEEIAELPVGVVDASYHHDWLLENYPATEIHTYSDYEHLFAAYGNNEVTSFITQASYLGEYLNGNNLTLSLDVLPEALYSRPYRAAVRKGNTLLLELLNDGIENLSARNRAEISPQWNKFIWAGVEQQTSAVDLQLTEQEQTWLAEHPVVEIAVDGNWPPVDFTDAAGQQTGILGDYLNLLEKRTGIDFVPVRYGSFNEMVTKVQQGVNKVGATIVKTEERSKNLWFTSPYFGAVKVLVSNIEGEHFTSFDQLAGKTLAIEDGYYLIDELRADYPDVILKTYPATADALKALSFSQVDAYVGNQAVVAWLSQDLQLSNLLVTGDPGIDVSLQRFAVYRDDDWQPLVSVINKAMASITTQERRQILSRWVNNADQFARSAPLVLSPAEMDWLNEHPVWRIGADPSLPPLEFLDKQGDLSGLSAEVLKLIQSDIGVDIEVVSDQSRAESLRALRSQRVDILPLASSNTVDIVDMHFTKPYLISPYMIMVEDETNYVASIKDLEGFTVGVIQDYSIQYLLQEDFPDLNVVAFKTAEAALNSLSRNEIGAYIGELNSSTWSLKELGIRNVKIAAQTDYVFEKSIAVRKDWSELVPILNRAIDRISEAQLARIQSQWFAVKVEQQVDTARIWLAVVVTCLILLPILIVSLYWNRRLTQAKRSLAESQSSLTEAKQAAEQANQFKSQFLANMSHEIRTPMNAIVGMTHLLQSTELDEQQKDYAGKITRASISLLSIINDILDFSKIEAGKLDIETAEFELNDLVLSLTNLFALKAEEKGIEVLFDVDSNIPQRLVGDALRIEQVMINLIQNAIKFTEKGQVIVRLRLLRQQSAVSEVQFSVIDTGMGIEPQQLQRLFQPFTQADASTTRVHGGTGLGLSICRQLVSLMGGELTASSMLNYGSTFTFSVNLSTAENQQTKANMLVGEALKGMRVLVVDDNDAAREINSELLVAFGFEVDCIESGYQALELLSEQNSQTQKPYRLILMDWKMPGMDGVSAAAKIKAMSLAVMPAIILVTAYGREYFQNQPSSGSVDAFLIKPLNSSLLFDCIMKLFHQQNMAPEQRQPEPAMKLKGRVLLVEDHSINMEVAEAMLTQLGLKVATATNGQEALKKLAMEKFDLVMMDIQMPVMDGFTATQTLRKMEEFQQLPIIAMTAHAMKEDRQRCLDAGMNDHLAKPIDPARLQEVLSHWLERAPVPSPADMKSDKRQKDSKAVDGLDEAWGVVRVGNNRELYSRLVAEFFVVHQNDLFEVKHALDQGETDTAERMVHTLCGVAGNIGAFALSDAAGELCAQIKRDADTLSSHGWRQFSKEFQRLFEALATSQYSKVIVQKEVDRLQPKPRVEGQPPKSAIESLLQALNSGNPDARSYVAELEGYLPRHQYEKLSAEIQKFEFEDAVKTLTESVRQ</sequence>
<evidence type="ECO:0000256" key="6">
    <source>
        <dbReference type="ARBA" id="ARBA00022679"/>
    </source>
</evidence>
<evidence type="ECO:0000256" key="11">
    <source>
        <dbReference type="ARBA" id="ARBA00022989"/>
    </source>
</evidence>
<dbReference type="CDD" id="cd16922">
    <property type="entry name" value="HATPase_EvgS-ArcB-TorS-like"/>
    <property type="match status" value="1"/>
</dbReference>
<dbReference type="PANTHER" id="PTHR45339">
    <property type="entry name" value="HYBRID SIGNAL TRANSDUCTION HISTIDINE KINASE J"/>
    <property type="match status" value="1"/>
</dbReference>
<evidence type="ECO:0000256" key="14">
    <source>
        <dbReference type="ARBA" id="ARBA00064003"/>
    </source>
</evidence>
<gene>
    <name evidence="20" type="ORF">BCF53_10846</name>
</gene>
<keyword evidence="21" id="KW-1185">Reference proteome</keyword>
<evidence type="ECO:0000256" key="4">
    <source>
        <dbReference type="ARBA" id="ARBA00022475"/>
    </source>
</evidence>
<evidence type="ECO:0000256" key="10">
    <source>
        <dbReference type="ARBA" id="ARBA00022840"/>
    </source>
</evidence>
<comment type="caution">
    <text evidence="20">The sequence shown here is derived from an EMBL/GenBank/DDBJ whole genome shotgun (WGS) entry which is preliminary data.</text>
</comment>
<dbReference type="InterPro" id="IPR036890">
    <property type="entry name" value="HATPase_C_sf"/>
</dbReference>
<dbReference type="SUPFAM" id="SSF53850">
    <property type="entry name" value="Periplasmic binding protein-like II"/>
    <property type="match status" value="3"/>
</dbReference>
<dbReference type="PANTHER" id="PTHR45339:SF1">
    <property type="entry name" value="HYBRID SIGNAL TRANSDUCTION HISTIDINE KINASE J"/>
    <property type="match status" value="1"/>
</dbReference>
<dbReference type="FunFam" id="3.30.565.10:FF:000010">
    <property type="entry name" value="Sensor histidine kinase RcsC"/>
    <property type="match status" value="1"/>
</dbReference>
<feature type="domain" description="Response regulatory" evidence="19">
    <location>
        <begin position="1070"/>
        <end position="1192"/>
    </location>
</feature>
<dbReference type="CDD" id="cd01007">
    <property type="entry name" value="PBP2_BvgS_HisK_like"/>
    <property type="match status" value="2"/>
</dbReference>